<comment type="caution">
    <text evidence="1">The sequence shown here is derived from an EMBL/GenBank/DDBJ whole genome shotgun (WGS) entry which is preliminary data.</text>
</comment>
<gene>
    <name evidence="1" type="ORF">C241_02984</name>
</gene>
<evidence type="ECO:0000313" key="1">
    <source>
        <dbReference type="EMBL" id="EKJ97229.1"/>
    </source>
</evidence>
<accession>A0ABN0HRD3</accession>
<name>A0ABN0HRD3_RHILU</name>
<reference evidence="1 2" key="1">
    <citation type="journal article" date="2013" name="Genome Announc.">
        <title>Genome Sequence of Rhizobium lupini HPC(L) Isolated from Saline Desert Soil, Kutch (Gujarat).</title>
        <authorList>
            <person name="Agarwal L."/>
            <person name="Purohit H.J."/>
        </authorList>
    </citation>
    <scope>NUCLEOTIDE SEQUENCE [LARGE SCALE GENOMIC DNA]</scope>
    <source>
        <strain evidence="2">HPC(L)</strain>
    </source>
</reference>
<dbReference type="EMBL" id="AMQQ01000004">
    <property type="protein sequence ID" value="EKJ97229.1"/>
    <property type="molecule type" value="Genomic_DNA"/>
</dbReference>
<organism evidence="1 2">
    <name type="scientific">Bradyrhizobium lupini HPC(L)</name>
    <dbReference type="NCBI Taxonomy" id="1229491"/>
    <lineage>
        <taxon>Bacteria</taxon>
        <taxon>Pseudomonadati</taxon>
        <taxon>Pseudomonadota</taxon>
        <taxon>Alphaproteobacteria</taxon>
        <taxon>Hyphomicrobiales</taxon>
        <taxon>Nitrobacteraceae</taxon>
        <taxon>Bradyrhizobium</taxon>
    </lineage>
</organism>
<proteinExistence type="predicted"/>
<dbReference type="Proteomes" id="UP000017668">
    <property type="component" value="Unassembled WGS sequence"/>
</dbReference>
<sequence length="76" mass="8409">MYGIPPPSFTQDDGAVKVWTFDKKSIPRGLAGRINVEEWPNDASVKNLTEILQPMSEVDDRFILSPKHAPGCLGEP</sequence>
<protein>
    <submittedName>
        <fullName evidence="1">Uncharacterized protein</fullName>
    </submittedName>
</protein>
<keyword evidence="2" id="KW-1185">Reference proteome</keyword>
<evidence type="ECO:0000313" key="2">
    <source>
        <dbReference type="Proteomes" id="UP000017668"/>
    </source>
</evidence>